<organism evidence="2 3">
    <name type="scientific">Zizania palustris</name>
    <name type="common">Northern wild rice</name>
    <dbReference type="NCBI Taxonomy" id="103762"/>
    <lineage>
        <taxon>Eukaryota</taxon>
        <taxon>Viridiplantae</taxon>
        <taxon>Streptophyta</taxon>
        <taxon>Embryophyta</taxon>
        <taxon>Tracheophyta</taxon>
        <taxon>Spermatophyta</taxon>
        <taxon>Magnoliopsida</taxon>
        <taxon>Liliopsida</taxon>
        <taxon>Poales</taxon>
        <taxon>Poaceae</taxon>
        <taxon>BOP clade</taxon>
        <taxon>Oryzoideae</taxon>
        <taxon>Oryzeae</taxon>
        <taxon>Zizaniinae</taxon>
        <taxon>Zizania</taxon>
    </lineage>
</organism>
<reference evidence="2" key="1">
    <citation type="journal article" date="2021" name="bioRxiv">
        <title>Whole Genome Assembly and Annotation of Northern Wild Rice, Zizania palustris L., Supports a Whole Genome Duplication in the Zizania Genus.</title>
        <authorList>
            <person name="Haas M."/>
            <person name="Kono T."/>
            <person name="Macchietto M."/>
            <person name="Millas R."/>
            <person name="McGilp L."/>
            <person name="Shao M."/>
            <person name="Duquette J."/>
            <person name="Hirsch C.N."/>
            <person name="Kimball J."/>
        </authorList>
    </citation>
    <scope>NUCLEOTIDE SEQUENCE</scope>
    <source>
        <tissue evidence="2">Fresh leaf tissue</tissue>
    </source>
</reference>
<sequence length="213" mass="24590">MPRGLEGSSVYLAIRSGSNTRHIVLKKQIVTLNPVRSRICEIPVSIKEALKTLKDNNVKSFVLDLRMVAFFPKKSKLQRFGWTSVLLCIYVIAKVFVTFMKQMELIRLRLRSLWLSWDDKNSTRTARYATVNTHLGIEQSRRDDLESLGYVLPKEKLDYSYLKRLFRDLFIREGFHALPRAVGHVVGYYGLTPSALQNDKQSGIVLMLRRQNG</sequence>
<keyword evidence="1" id="KW-1133">Transmembrane helix</keyword>
<proteinExistence type="predicted"/>
<comment type="caution">
    <text evidence="2">The sequence shown here is derived from an EMBL/GenBank/DDBJ whole genome shotgun (WGS) entry which is preliminary data.</text>
</comment>
<reference evidence="2" key="2">
    <citation type="submission" date="2021-02" db="EMBL/GenBank/DDBJ databases">
        <authorList>
            <person name="Kimball J.A."/>
            <person name="Haas M.W."/>
            <person name="Macchietto M."/>
            <person name="Kono T."/>
            <person name="Duquette J."/>
            <person name="Shao M."/>
        </authorList>
    </citation>
    <scope>NUCLEOTIDE SEQUENCE</scope>
    <source>
        <tissue evidence="2">Fresh leaf tissue</tissue>
    </source>
</reference>
<dbReference type="OrthoDB" id="1692417at2759"/>
<evidence type="ECO:0000256" key="1">
    <source>
        <dbReference type="SAM" id="Phobius"/>
    </source>
</evidence>
<feature type="transmembrane region" description="Helical" evidence="1">
    <location>
        <begin position="80"/>
        <end position="100"/>
    </location>
</feature>
<keyword evidence="3" id="KW-1185">Reference proteome</keyword>
<dbReference type="Proteomes" id="UP000729402">
    <property type="component" value="Unassembled WGS sequence"/>
</dbReference>
<protein>
    <submittedName>
        <fullName evidence="2">Uncharacterized protein</fullName>
    </submittedName>
</protein>
<name>A0A8J5WSN9_ZIZPA</name>
<evidence type="ECO:0000313" key="2">
    <source>
        <dbReference type="EMBL" id="KAG8096136.1"/>
    </source>
</evidence>
<keyword evidence="1" id="KW-0812">Transmembrane</keyword>
<accession>A0A8J5WSN9</accession>
<evidence type="ECO:0000313" key="3">
    <source>
        <dbReference type="Proteomes" id="UP000729402"/>
    </source>
</evidence>
<dbReference type="AlphaFoldDB" id="A0A8J5WSN9"/>
<dbReference type="EMBL" id="JAAALK010000079">
    <property type="protein sequence ID" value="KAG8096136.1"/>
    <property type="molecule type" value="Genomic_DNA"/>
</dbReference>
<keyword evidence="1" id="KW-0472">Membrane</keyword>
<gene>
    <name evidence="2" type="ORF">GUJ93_ZPchr0013g36346</name>
</gene>